<evidence type="ECO:0000313" key="2">
    <source>
        <dbReference type="Proteomes" id="UP000828941"/>
    </source>
</evidence>
<dbReference type="EMBL" id="CM039428">
    <property type="protein sequence ID" value="KAI4351252.1"/>
    <property type="molecule type" value="Genomic_DNA"/>
</dbReference>
<accession>A0ACB9PR85</accession>
<name>A0ACB9PR85_BAUVA</name>
<sequence>MTTAAEDSLKIEMIRNHLLEQSLSFAGSSYFEADIEIVDLSSPKVLKSMEKSSSEETQKPDSGESAVSEQRSSEYDEGRRYRGVRRRPWGKFAAEIRDPARKGTRVWLGTFDSEIDAAKAYDCAAFRMRGQKAILNFPLDAGGSNPKPICSGRKRRRESREEQPQVANGIRS</sequence>
<protein>
    <submittedName>
        <fullName evidence="1">Uncharacterized protein</fullName>
    </submittedName>
</protein>
<proteinExistence type="predicted"/>
<gene>
    <name evidence="1" type="ORF">L6164_005628</name>
</gene>
<organism evidence="1 2">
    <name type="scientific">Bauhinia variegata</name>
    <name type="common">Purple orchid tree</name>
    <name type="synonym">Phanera variegata</name>
    <dbReference type="NCBI Taxonomy" id="167791"/>
    <lineage>
        <taxon>Eukaryota</taxon>
        <taxon>Viridiplantae</taxon>
        <taxon>Streptophyta</taxon>
        <taxon>Embryophyta</taxon>
        <taxon>Tracheophyta</taxon>
        <taxon>Spermatophyta</taxon>
        <taxon>Magnoliopsida</taxon>
        <taxon>eudicotyledons</taxon>
        <taxon>Gunneridae</taxon>
        <taxon>Pentapetalae</taxon>
        <taxon>rosids</taxon>
        <taxon>fabids</taxon>
        <taxon>Fabales</taxon>
        <taxon>Fabaceae</taxon>
        <taxon>Cercidoideae</taxon>
        <taxon>Cercideae</taxon>
        <taxon>Bauhiniinae</taxon>
        <taxon>Bauhinia</taxon>
    </lineage>
</organism>
<comment type="caution">
    <text evidence="1">The sequence shown here is derived from an EMBL/GenBank/DDBJ whole genome shotgun (WGS) entry which is preliminary data.</text>
</comment>
<reference evidence="1 2" key="1">
    <citation type="journal article" date="2022" name="DNA Res.">
        <title>Chromosomal-level genome assembly of the orchid tree Bauhinia variegata (Leguminosae; Cercidoideae) supports the allotetraploid origin hypothesis of Bauhinia.</title>
        <authorList>
            <person name="Zhong Y."/>
            <person name="Chen Y."/>
            <person name="Zheng D."/>
            <person name="Pang J."/>
            <person name="Liu Y."/>
            <person name="Luo S."/>
            <person name="Meng S."/>
            <person name="Qian L."/>
            <person name="Wei D."/>
            <person name="Dai S."/>
            <person name="Zhou R."/>
        </authorList>
    </citation>
    <scope>NUCLEOTIDE SEQUENCE [LARGE SCALE GENOMIC DNA]</scope>
    <source>
        <strain evidence="1">BV-YZ2020</strain>
    </source>
</reference>
<dbReference type="Proteomes" id="UP000828941">
    <property type="component" value="Chromosome 3"/>
</dbReference>
<evidence type="ECO:0000313" key="1">
    <source>
        <dbReference type="EMBL" id="KAI4351252.1"/>
    </source>
</evidence>
<keyword evidence="2" id="KW-1185">Reference proteome</keyword>